<feature type="transmembrane region" description="Helical" evidence="1">
    <location>
        <begin position="12"/>
        <end position="33"/>
    </location>
</feature>
<dbReference type="PANTHER" id="PTHR30273:SF2">
    <property type="entry name" value="PROTEIN FECR"/>
    <property type="match status" value="1"/>
</dbReference>
<gene>
    <name evidence="3" type="ORF">NIDE1960</name>
</gene>
<dbReference type="PANTHER" id="PTHR30273">
    <property type="entry name" value="PERIPLASMIC SIGNAL SENSOR AND SIGMA FACTOR ACTIVATOR FECR-RELATED"/>
    <property type="match status" value="1"/>
</dbReference>
<dbReference type="EMBL" id="FP929003">
    <property type="protein sequence ID" value="CBK41684.1"/>
    <property type="molecule type" value="Genomic_DNA"/>
</dbReference>
<dbReference type="Gene3D" id="2.60.120.1440">
    <property type="match status" value="1"/>
</dbReference>
<keyword evidence="1" id="KW-1133">Transmembrane helix</keyword>
<dbReference type="Proteomes" id="UP000001660">
    <property type="component" value="Chromosome"/>
</dbReference>
<feature type="domain" description="FecR protein" evidence="2">
    <location>
        <begin position="78"/>
        <end position="176"/>
    </location>
</feature>
<evidence type="ECO:0000313" key="4">
    <source>
        <dbReference type="Proteomes" id="UP000001660"/>
    </source>
</evidence>
<evidence type="ECO:0000259" key="2">
    <source>
        <dbReference type="Pfam" id="PF04773"/>
    </source>
</evidence>
<keyword evidence="1" id="KW-0812">Transmembrane</keyword>
<keyword evidence="4" id="KW-1185">Reference proteome</keyword>
<dbReference type="eggNOG" id="COG3712">
    <property type="taxonomic scope" value="Bacteria"/>
</dbReference>
<reference evidence="3 4" key="1">
    <citation type="journal article" date="2010" name="Proc. Natl. Acad. Sci. U.S.A.">
        <title>A Nitrospira metagenome illuminates the physiology and evolution of globally important nitrite-oxidizing bacteria.</title>
        <authorList>
            <person name="Lucker S."/>
            <person name="Wagner M."/>
            <person name="Maixner F."/>
            <person name="Pelletier E."/>
            <person name="Koch H."/>
            <person name="Vacherie B."/>
            <person name="Rattei T."/>
            <person name="Sinninghe Damste J."/>
            <person name="Spieck E."/>
            <person name="Le Paslier D."/>
            <person name="Daims H."/>
        </authorList>
    </citation>
    <scope>NUCLEOTIDE SEQUENCE [LARGE SCALE GENOMIC DNA]</scope>
</reference>
<evidence type="ECO:0000313" key="3">
    <source>
        <dbReference type="EMBL" id="CBK41684.1"/>
    </source>
</evidence>
<dbReference type="Pfam" id="PF04773">
    <property type="entry name" value="FecR"/>
    <property type="match status" value="1"/>
</dbReference>
<dbReference type="InterPro" id="IPR006860">
    <property type="entry name" value="FecR"/>
</dbReference>
<dbReference type="KEGG" id="nde:NIDE1960"/>
<organism evidence="3 4">
    <name type="scientific">Nitrospira defluvii</name>
    <dbReference type="NCBI Taxonomy" id="330214"/>
    <lineage>
        <taxon>Bacteria</taxon>
        <taxon>Pseudomonadati</taxon>
        <taxon>Nitrospirota</taxon>
        <taxon>Nitrospiria</taxon>
        <taxon>Nitrospirales</taxon>
        <taxon>Nitrospiraceae</taxon>
        <taxon>Nitrospira</taxon>
    </lineage>
</organism>
<proteinExistence type="predicted"/>
<accession>D8PEM5</accession>
<name>D8PEM5_9BACT</name>
<sequence>MCNESSRPYTRLFRFLAVGGLAIMVFGGSMLFVDEKAEAQSQAAGTAQNAVGSLLIVRKDGIQETLRGKGAVSLYEFDVLKTEPGNQAEILLDGAVQVYLNEGTEVMVLSRWEKHRPLIRILRVKKGELLVKIAEGPKPLEVETPVASARVKQTEFDIKVQEDGETTLRVLEGVVEFGTAFGTCPIRTGTVSYGVRGKKCTKPKEEDYAAALDWAKELARK</sequence>
<dbReference type="HOGENOM" id="CLU_1248756_0_0_0"/>
<evidence type="ECO:0000256" key="1">
    <source>
        <dbReference type="SAM" id="Phobius"/>
    </source>
</evidence>
<dbReference type="AlphaFoldDB" id="D8PEM5"/>
<dbReference type="OrthoDB" id="8552139at2"/>
<dbReference type="InterPro" id="IPR012373">
    <property type="entry name" value="Ferrdict_sens_TM"/>
</dbReference>
<protein>
    <recommendedName>
        <fullName evidence="2">FecR protein domain-containing protein</fullName>
    </recommendedName>
</protein>
<keyword evidence="1" id="KW-0472">Membrane</keyword>
<dbReference type="GO" id="GO:0016989">
    <property type="term" value="F:sigma factor antagonist activity"/>
    <property type="evidence" value="ECO:0007669"/>
    <property type="project" value="TreeGrafter"/>
</dbReference>
<dbReference type="STRING" id="330214.NIDE1960"/>